<dbReference type="PANTHER" id="PTHR48098:SF6">
    <property type="entry name" value="FERRI-BACILLIBACTIN ESTERASE BESA"/>
    <property type="match status" value="1"/>
</dbReference>
<dbReference type="Proteomes" id="UP000295164">
    <property type="component" value="Unassembled WGS sequence"/>
</dbReference>
<accession>A0A4R4E5J9</accession>
<comment type="caution">
    <text evidence="2">The sequence shown here is derived from an EMBL/GenBank/DDBJ whole genome shotgun (WGS) entry which is preliminary data.</text>
</comment>
<dbReference type="OrthoDB" id="9803578at2"/>
<reference evidence="2 3" key="1">
    <citation type="submission" date="2019-03" db="EMBL/GenBank/DDBJ databases">
        <authorList>
            <person name="Kim M.K.M."/>
        </authorList>
    </citation>
    <scope>NUCLEOTIDE SEQUENCE [LARGE SCALE GENOMIC DNA]</scope>
    <source>
        <strain evidence="2 3">17J68-15</strain>
    </source>
</reference>
<keyword evidence="3" id="KW-1185">Reference proteome</keyword>
<dbReference type="SUPFAM" id="SSF53474">
    <property type="entry name" value="alpha/beta-Hydrolases"/>
    <property type="match status" value="1"/>
</dbReference>
<dbReference type="EMBL" id="SKFH01000003">
    <property type="protein sequence ID" value="TCZ74143.1"/>
    <property type="molecule type" value="Genomic_DNA"/>
</dbReference>
<dbReference type="Gene3D" id="3.40.50.1820">
    <property type="entry name" value="alpha/beta hydrolase"/>
    <property type="match status" value="1"/>
</dbReference>
<evidence type="ECO:0000256" key="1">
    <source>
        <dbReference type="SAM" id="SignalP"/>
    </source>
</evidence>
<evidence type="ECO:0000313" key="2">
    <source>
        <dbReference type="EMBL" id="TCZ74143.1"/>
    </source>
</evidence>
<dbReference type="GO" id="GO:0016787">
    <property type="term" value="F:hydrolase activity"/>
    <property type="evidence" value="ECO:0007669"/>
    <property type="project" value="UniProtKB-KW"/>
</dbReference>
<keyword evidence="1" id="KW-0732">Signal</keyword>
<dbReference type="InterPro" id="IPR050583">
    <property type="entry name" value="Mycobacterial_A85_antigen"/>
</dbReference>
<keyword evidence="2" id="KW-0378">Hydrolase</keyword>
<feature type="signal peptide" evidence="1">
    <location>
        <begin position="1"/>
        <end position="24"/>
    </location>
</feature>
<dbReference type="PANTHER" id="PTHR48098">
    <property type="entry name" value="ENTEROCHELIN ESTERASE-RELATED"/>
    <property type="match status" value="1"/>
</dbReference>
<feature type="chain" id="PRO_5020995394" evidence="1">
    <location>
        <begin position="25"/>
        <end position="390"/>
    </location>
</feature>
<name>A0A4R4E5J9_9BACT</name>
<evidence type="ECO:0000313" key="3">
    <source>
        <dbReference type="Proteomes" id="UP000295164"/>
    </source>
</evidence>
<proteinExistence type="predicted"/>
<dbReference type="InterPro" id="IPR000801">
    <property type="entry name" value="Esterase-like"/>
</dbReference>
<organism evidence="2 3">
    <name type="scientific">Flaviaesturariibacter aridisoli</name>
    <dbReference type="NCBI Taxonomy" id="2545761"/>
    <lineage>
        <taxon>Bacteria</taxon>
        <taxon>Pseudomonadati</taxon>
        <taxon>Bacteroidota</taxon>
        <taxon>Chitinophagia</taxon>
        <taxon>Chitinophagales</taxon>
        <taxon>Chitinophagaceae</taxon>
        <taxon>Flaviaestuariibacter</taxon>
    </lineage>
</organism>
<protein>
    <submittedName>
        <fullName evidence="2">Alpha/beta hydrolase</fullName>
    </submittedName>
</protein>
<gene>
    <name evidence="2" type="ORF">E0486_03445</name>
</gene>
<sequence length="390" mass="43499">MAHRAFMRKLFLLLALAGTLPAAAQYTVVLQLGKLPGNTTADSVYLAGNINDWKPGDSARRFTSDGAGPGKLVLHGPAGMLTFKLTRGSWDKVETTASGGDVLNRILKVHGDTTIVVDVAGWKDRYVAKPKVRTALPTVRVLRDSFWMPQLARSRRVWVCLPKDYEAGNKRYPVLYLQDAQNLFDDSITAYGEWGIDEAMDTLEKEVGGIIIVAVEHGGNKRINEYSPYDMERFGKGEGAAYTDFLVHTLKPFVDSALRTRRDRANTWIAGSSMGGLISLYAHLRYPQVFGGSGVFSPAFWVAPDIRKDVLRQGSYVTGKVFFYAGEAESDSMVIDMMKIYGLLHQLSHAKMQTVIRAEARHTEAAWRREFPGFIRFVTKREPKKNGPKF</sequence>
<dbReference type="Pfam" id="PF00756">
    <property type="entry name" value="Esterase"/>
    <property type="match status" value="1"/>
</dbReference>
<dbReference type="AlphaFoldDB" id="A0A4R4E5J9"/>
<dbReference type="InterPro" id="IPR029058">
    <property type="entry name" value="AB_hydrolase_fold"/>
</dbReference>